<organism evidence="2 3">
    <name type="scientific">Funneliformis mosseae</name>
    <name type="common">Endomycorrhizal fungus</name>
    <name type="synonym">Glomus mosseae</name>
    <dbReference type="NCBI Taxonomy" id="27381"/>
    <lineage>
        <taxon>Eukaryota</taxon>
        <taxon>Fungi</taxon>
        <taxon>Fungi incertae sedis</taxon>
        <taxon>Mucoromycota</taxon>
        <taxon>Glomeromycotina</taxon>
        <taxon>Glomeromycetes</taxon>
        <taxon>Glomerales</taxon>
        <taxon>Glomeraceae</taxon>
        <taxon>Funneliformis</taxon>
    </lineage>
</organism>
<gene>
    <name evidence="2" type="ORF">FMOSSE_LOCUS12611</name>
</gene>
<evidence type="ECO:0000313" key="2">
    <source>
        <dbReference type="EMBL" id="CAG8675177.1"/>
    </source>
</evidence>
<evidence type="ECO:0000313" key="3">
    <source>
        <dbReference type="Proteomes" id="UP000789375"/>
    </source>
</evidence>
<keyword evidence="1" id="KW-0472">Membrane</keyword>
<feature type="transmembrane region" description="Helical" evidence="1">
    <location>
        <begin position="50"/>
        <end position="72"/>
    </location>
</feature>
<feature type="transmembrane region" description="Helical" evidence="1">
    <location>
        <begin position="24"/>
        <end position="44"/>
    </location>
</feature>
<keyword evidence="1" id="KW-0812">Transmembrane</keyword>
<protein>
    <submittedName>
        <fullName evidence="2">2345_t:CDS:1</fullName>
    </submittedName>
</protein>
<keyword evidence="3" id="KW-1185">Reference proteome</keyword>
<name>A0A9N9EFU2_FUNMO</name>
<keyword evidence="1" id="KW-1133">Transmembrane helix</keyword>
<evidence type="ECO:0000256" key="1">
    <source>
        <dbReference type="SAM" id="Phobius"/>
    </source>
</evidence>
<feature type="non-terminal residue" evidence="2">
    <location>
        <position position="1"/>
    </location>
</feature>
<dbReference type="EMBL" id="CAJVPP010006193">
    <property type="protein sequence ID" value="CAG8675177.1"/>
    <property type="molecule type" value="Genomic_DNA"/>
</dbReference>
<proteinExistence type="predicted"/>
<sequence length="75" mass="8450">LYHYQLYEVSTSVMRKAIKLHKSIFILALINSASTSTGLWIFVFEIAGCIIIGFIKIVARCIAVDMVVVFSIHFV</sequence>
<reference evidence="2" key="1">
    <citation type="submission" date="2021-06" db="EMBL/GenBank/DDBJ databases">
        <authorList>
            <person name="Kallberg Y."/>
            <person name="Tangrot J."/>
            <person name="Rosling A."/>
        </authorList>
    </citation>
    <scope>NUCLEOTIDE SEQUENCE</scope>
    <source>
        <strain evidence="2">87-6 pot B 2015</strain>
    </source>
</reference>
<dbReference type="Proteomes" id="UP000789375">
    <property type="component" value="Unassembled WGS sequence"/>
</dbReference>
<accession>A0A9N9EFU2</accession>
<dbReference type="AlphaFoldDB" id="A0A9N9EFU2"/>
<comment type="caution">
    <text evidence="2">The sequence shown here is derived from an EMBL/GenBank/DDBJ whole genome shotgun (WGS) entry which is preliminary data.</text>
</comment>